<keyword evidence="2" id="KW-1185">Reference proteome</keyword>
<proteinExistence type="predicted"/>
<organism evidence="1 2">
    <name type="scientific">Nocardia yunnanensis</name>
    <dbReference type="NCBI Taxonomy" id="2382165"/>
    <lineage>
        <taxon>Bacteria</taxon>
        <taxon>Bacillati</taxon>
        <taxon>Actinomycetota</taxon>
        <taxon>Actinomycetes</taxon>
        <taxon>Mycobacteriales</taxon>
        <taxon>Nocardiaceae</taxon>
        <taxon>Nocardia</taxon>
    </lineage>
</organism>
<dbReference type="AlphaFoldDB" id="A0A386ZH37"/>
<sequence>MTDRDPQLDEIEAQRAALRAEFAPSDVTDDLTTHLDTLIAGLEAVGRELDEATAKLDRPE</sequence>
<reference evidence="1 2" key="1">
    <citation type="submission" date="2018-09" db="EMBL/GenBank/DDBJ databases">
        <title>Nocardia yunnanensis sp. nov., an actinomycete isolated from a soil sample.</title>
        <authorList>
            <person name="Zhang J."/>
        </authorList>
    </citation>
    <scope>NUCLEOTIDE SEQUENCE [LARGE SCALE GENOMIC DNA]</scope>
    <source>
        <strain evidence="1 2">CFHS0054</strain>
    </source>
</reference>
<dbReference type="EMBL" id="CP032568">
    <property type="protein sequence ID" value="AYF76837.1"/>
    <property type="molecule type" value="Genomic_DNA"/>
</dbReference>
<gene>
    <name evidence="1" type="ORF">D7D52_26885</name>
</gene>
<evidence type="ECO:0000313" key="2">
    <source>
        <dbReference type="Proteomes" id="UP000267164"/>
    </source>
</evidence>
<name>A0A386ZH37_9NOCA</name>
<accession>A0A386ZH37</accession>
<evidence type="ECO:0000313" key="1">
    <source>
        <dbReference type="EMBL" id="AYF76837.1"/>
    </source>
</evidence>
<dbReference type="KEGG" id="nyu:D7D52_26885"/>
<dbReference type="RefSeq" id="WP_120740734.1">
    <property type="nucleotide sequence ID" value="NZ_CP032568.1"/>
</dbReference>
<protein>
    <submittedName>
        <fullName evidence="1">Uncharacterized protein</fullName>
    </submittedName>
</protein>
<dbReference type="Proteomes" id="UP000267164">
    <property type="component" value="Chromosome"/>
</dbReference>